<dbReference type="EMBL" id="JACGWN010000004">
    <property type="protein sequence ID" value="KAL0451611.1"/>
    <property type="molecule type" value="Genomic_DNA"/>
</dbReference>
<evidence type="ECO:0000259" key="1">
    <source>
        <dbReference type="Pfam" id="PF07727"/>
    </source>
</evidence>
<sequence length="481" mass="54790">MTNAMFLNANLSKNLWGEALLTACHVHNMIPSKKFKISPYDIWNGRKPYLNYLRVWGCLAFYRISDPNRTKLGPRAIKSVFVGYAENSKAYRLLDLDSNVIIESRDVKFFKNKFTRDSIVVKPTQVPRVDPTFETNNKRALIDAPTELRRSRRPRKAKKLDPDFLYFIVEGDRNIVLNKIPILLIVEGDPKTFSEAMTSRDVAFWKEADNDEMDSLLANNTWVLTDLAPGSKAIGCKWIFRRKDNTDGSIQTFKARLIAKGFKQKEGVDYFDTYAPIARIASIRVLLALASIYKLNVHQMDVKMTFLNGDLSEEVYMEQPEGFVLPGNENKTRHRLCSFKLSRFTNNPSIEHWKGIRRVFGYFKGTVNLGLFYNRFPAVLEGYSDASWITSIENNKSTSGWIFSLAGGAVAWASKKQTCSTHSTMKAEFVALAAASKEAEWLRNLLLDIKLWPQPMPAISLLCDSEAAMSRALNKLYKGKK</sequence>
<reference evidence="3" key="1">
    <citation type="submission" date="2020-06" db="EMBL/GenBank/DDBJ databases">
        <authorList>
            <person name="Li T."/>
            <person name="Hu X."/>
            <person name="Zhang T."/>
            <person name="Song X."/>
            <person name="Zhang H."/>
            <person name="Dai N."/>
            <person name="Sheng W."/>
            <person name="Hou X."/>
            <person name="Wei L."/>
        </authorList>
    </citation>
    <scope>NUCLEOTIDE SEQUENCE</scope>
    <source>
        <strain evidence="3">KEN1</strain>
        <tissue evidence="3">Leaf</tissue>
    </source>
</reference>
<protein>
    <submittedName>
        <fullName evidence="3">Retrovirus-related Pol polyprotein from transposon TNT 1-94</fullName>
    </submittedName>
</protein>
<evidence type="ECO:0000313" key="3">
    <source>
        <dbReference type="EMBL" id="KAL0451611.1"/>
    </source>
</evidence>
<accession>A0AAW2XD10</accession>
<reference evidence="3" key="2">
    <citation type="journal article" date="2024" name="Plant">
        <title>Genomic evolution and insights into agronomic trait innovations of Sesamum species.</title>
        <authorList>
            <person name="Miao H."/>
            <person name="Wang L."/>
            <person name="Qu L."/>
            <person name="Liu H."/>
            <person name="Sun Y."/>
            <person name="Le M."/>
            <person name="Wang Q."/>
            <person name="Wei S."/>
            <person name="Zheng Y."/>
            <person name="Lin W."/>
            <person name="Duan Y."/>
            <person name="Cao H."/>
            <person name="Xiong S."/>
            <person name="Wang X."/>
            <person name="Wei L."/>
            <person name="Li C."/>
            <person name="Ma Q."/>
            <person name="Ju M."/>
            <person name="Zhao R."/>
            <person name="Li G."/>
            <person name="Mu C."/>
            <person name="Tian Q."/>
            <person name="Mei H."/>
            <person name="Zhang T."/>
            <person name="Gao T."/>
            <person name="Zhang H."/>
        </authorList>
    </citation>
    <scope>NUCLEOTIDE SEQUENCE</scope>
    <source>
        <strain evidence="3">KEN1</strain>
    </source>
</reference>
<feature type="domain" description="Reverse transcriptase Ty1/copia-type" evidence="1">
    <location>
        <begin position="219"/>
        <end position="332"/>
    </location>
</feature>
<organism evidence="3">
    <name type="scientific">Sesamum latifolium</name>
    <dbReference type="NCBI Taxonomy" id="2727402"/>
    <lineage>
        <taxon>Eukaryota</taxon>
        <taxon>Viridiplantae</taxon>
        <taxon>Streptophyta</taxon>
        <taxon>Embryophyta</taxon>
        <taxon>Tracheophyta</taxon>
        <taxon>Spermatophyta</taxon>
        <taxon>Magnoliopsida</taxon>
        <taxon>eudicotyledons</taxon>
        <taxon>Gunneridae</taxon>
        <taxon>Pentapetalae</taxon>
        <taxon>asterids</taxon>
        <taxon>lamiids</taxon>
        <taxon>Lamiales</taxon>
        <taxon>Pedaliaceae</taxon>
        <taxon>Sesamum</taxon>
    </lineage>
</organism>
<evidence type="ECO:0000259" key="2">
    <source>
        <dbReference type="Pfam" id="PF25597"/>
    </source>
</evidence>
<dbReference type="AlphaFoldDB" id="A0AAW2XD10"/>
<dbReference type="Pfam" id="PF25597">
    <property type="entry name" value="SH3_retrovirus"/>
    <property type="match status" value="1"/>
</dbReference>
<name>A0AAW2XD10_9LAMI</name>
<dbReference type="PANTHER" id="PTHR11439">
    <property type="entry name" value="GAG-POL-RELATED RETROTRANSPOSON"/>
    <property type="match status" value="1"/>
</dbReference>
<gene>
    <name evidence="3" type="ORF">Slati_1139200</name>
</gene>
<feature type="domain" description="Retroviral polymerase SH3-like" evidence="2">
    <location>
        <begin position="58"/>
        <end position="115"/>
    </location>
</feature>
<dbReference type="Pfam" id="PF07727">
    <property type="entry name" value="RVT_2"/>
    <property type="match status" value="1"/>
</dbReference>
<dbReference type="PANTHER" id="PTHR11439:SF440">
    <property type="entry name" value="INTEGRASE CATALYTIC DOMAIN-CONTAINING PROTEIN"/>
    <property type="match status" value="1"/>
</dbReference>
<comment type="caution">
    <text evidence="3">The sequence shown here is derived from an EMBL/GenBank/DDBJ whole genome shotgun (WGS) entry which is preliminary data.</text>
</comment>
<dbReference type="CDD" id="cd09272">
    <property type="entry name" value="RNase_HI_RT_Ty1"/>
    <property type="match status" value="1"/>
</dbReference>
<dbReference type="InterPro" id="IPR057670">
    <property type="entry name" value="SH3_retrovirus"/>
</dbReference>
<dbReference type="InterPro" id="IPR013103">
    <property type="entry name" value="RVT_2"/>
</dbReference>
<proteinExistence type="predicted"/>